<dbReference type="SUPFAM" id="SSF49899">
    <property type="entry name" value="Concanavalin A-like lectins/glucanases"/>
    <property type="match status" value="1"/>
</dbReference>
<dbReference type="AlphaFoldDB" id="A0A931F773"/>
<accession>A0A931F773</accession>
<evidence type="ECO:0000313" key="2">
    <source>
        <dbReference type="Proteomes" id="UP000605361"/>
    </source>
</evidence>
<evidence type="ECO:0000313" key="1">
    <source>
        <dbReference type="EMBL" id="MBF8194078.1"/>
    </source>
</evidence>
<proteinExistence type="predicted"/>
<sequence>MPSTALSSLVSQEWTTFRSRGRMIAMSAATLVIILLGALFAAGSLAGTCSEGEIEVPCPTEPLGPDGQAVSDKFSFVHRPLGENGGITVRMTSMTGIITYPPPDHDEIVSGLVPWAKAGIIVKDGTAQGSSYAALMLTGGHGVRMQYDYVHDVAGRPGDVSPRSPRWLRLTRSGDSITGYESADGAHWTKVGAAHLPGLPGTVQVGLFAASPGDLTLRRTALGASLPESRFTQAGATFDRISLDGAPAAEWSSGSVGELGHTDWERFHQAPGLVKSNDTFTVTGSGDIGPVPEGGRTPSSTLLGLPIGLIIV</sequence>
<comment type="caution">
    <text evidence="1">The sequence shown here is derived from an EMBL/GenBank/DDBJ whole genome shotgun (WGS) entry which is preliminary data.</text>
</comment>
<name>A0A931F773_9ACTN</name>
<gene>
    <name evidence="1" type="ORF">ITP53_52105</name>
</gene>
<dbReference type="Gene3D" id="2.60.120.200">
    <property type="match status" value="1"/>
</dbReference>
<evidence type="ECO:0008006" key="3">
    <source>
        <dbReference type="Google" id="ProtNLM"/>
    </source>
</evidence>
<reference evidence="1" key="1">
    <citation type="submission" date="2020-11" db="EMBL/GenBank/DDBJ databases">
        <title>Whole-genome analyses of Nonomuraea sp. K274.</title>
        <authorList>
            <person name="Veyisoglu A."/>
        </authorList>
    </citation>
    <scope>NUCLEOTIDE SEQUENCE</scope>
    <source>
        <strain evidence="1">K274</strain>
    </source>
</reference>
<organism evidence="1 2">
    <name type="scientific">Nonomuraea cypriaca</name>
    <dbReference type="NCBI Taxonomy" id="1187855"/>
    <lineage>
        <taxon>Bacteria</taxon>
        <taxon>Bacillati</taxon>
        <taxon>Actinomycetota</taxon>
        <taxon>Actinomycetes</taxon>
        <taxon>Streptosporangiales</taxon>
        <taxon>Streptosporangiaceae</taxon>
        <taxon>Nonomuraea</taxon>
    </lineage>
</organism>
<protein>
    <recommendedName>
        <fullName evidence="3">DUF1349 domain-containing protein</fullName>
    </recommendedName>
</protein>
<keyword evidence="2" id="KW-1185">Reference proteome</keyword>
<feature type="non-terminal residue" evidence="1">
    <location>
        <position position="312"/>
    </location>
</feature>
<dbReference type="EMBL" id="JADOGI010000354">
    <property type="protein sequence ID" value="MBF8194078.1"/>
    <property type="molecule type" value="Genomic_DNA"/>
</dbReference>
<dbReference type="InterPro" id="IPR013320">
    <property type="entry name" value="ConA-like_dom_sf"/>
</dbReference>
<dbReference type="Proteomes" id="UP000605361">
    <property type="component" value="Unassembled WGS sequence"/>
</dbReference>